<feature type="binding site" description="axial binding residue" evidence="9">
    <location>
        <position position="438"/>
    </location>
    <ligand>
        <name>heme</name>
        <dbReference type="ChEBI" id="CHEBI:30413"/>
    </ligand>
    <ligandPart>
        <name>Fe</name>
        <dbReference type="ChEBI" id="CHEBI:18248"/>
    </ligandPart>
</feature>
<proteinExistence type="inferred from homology"/>
<dbReference type="GO" id="GO:0016705">
    <property type="term" value="F:oxidoreductase activity, acting on paired donors, with incorporation or reduction of molecular oxygen"/>
    <property type="evidence" value="ECO:0007669"/>
    <property type="project" value="InterPro"/>
</dbReference>
<dbReference type="InterPro" id="IPR050364">
    <property type="entry name" value="Cytochrome_P450_fung"/>
</dbReference>
<evidence type="ECO:0000256" key="9">
    <source>
        <dbReference type="PIRSR" id="PIRSR602401-1"/>
    </source>
</evidence>
<keyword evidence="5 9" id="KW-0479">Metal-binding</keyword>
<evidence type="ECO:0008006" key="13">
    <source>
        <dbReference type="Google" id="ProtNLM"/>
    </source>
</evidence>
<keyword evidence="7 9" id="KW-0408">Iron</keyword>
<reference evidence="12" key="1">
    <citation type="submission" date="2014-04" db="EMBL/GenBank/DDBJ databases">
        <title>Evolutionary Origins and Diversification of the Mycorrhizal Mutualists.</title>
        <authorList>
            <consortium name="DOE Joint Genome Institute"/>
            <consortium name="Mycorrhizal Genomics Consortium"/>
            <person name="Kohler A."/>
            <person name="Kuo A."/>
            <person name="Nagy L.G."/>
            <person name="Floudas D."/>
            <person name="Copeland A."/>
            <person name="Barry K.W."/>
            <person name="Cichocki N."/>
            <person name="Veneault-Fourrey C."/>
            <person name="LaButti K."/>
            <person name="Lindquist E.A."/>
            <person name="Lipzen A."/>
            <person name="Lundell T."/>
            <person name="Morin E."/>
            <person name="Murat C."/>
            <person name="Riley R."/>
            <person name="Ohm R."/>
            <person name="Sun H."/>
            <person name="Tunlid A."/>
            <person name="Henrissat B."/>
            <person name="Grigoriev I.V."/>
            <person name="Hibbett D.S."/>
            <person name="Martin F."/>
        </authorList>
    </citation>
    <scope>NUCLEOTIDE SEQUENCE [LARGE SCALE GENOMIC DNA]</scope>
    <source>
        <strain evidence="12">FD-334 SS-4</strain>
    </source>
</reference>
<comment type="pathway">
    <text evidence="2">Secondary metabolite biosynthesis.</text>
</comment>
<dbReference type="InterPro" id="IPR017972">
    <property type="entry name" value="Cyt_P450_CS"/>
</dbReference>
<evidence type="ECO:0000256" key="3">
    <source>
        <dbReference type="ARBA" id="ARBA00010617"/>
    </source>
</evidence>
<evidence type="ECO:0000256" key="2">
    <source>
        <dbReference type="ARBA" id="ARBA00005179"/>
    </source>
</evidence>
<evidence type="ECO:0000256" key="7">
    <source>
        <dbReference type="ARBA" id="ARBA00023004"/>
    </source>
</evidence>
<dbReference type="GO" id="GO:0005506">
    <property type="term" value="F:iron ion binding"/>
    <property type="evidence" value="ECO:0007669"/>
    <property type="project" value="InterPro"/>
</dbReference>
<dbReference type="SUPFAM" id="SSF48264">
    <property type="entry name" value="Cytochrome P450"/>
    <property type="match status" value="1"/>
</dbReference>
<evidence type="ECO:0000313" key="11">
    <source>
        <dbReference type="EMBL" id="KJA18388.1"/>
    </source>
</evidence>
<dbReference type="GO" id="GO:0020037">
    <property type="term" value="F:heme binding"/>
    <property type="evidence" value="ECO:0007669"/>
    <property type="project" value="InterPro"/>
</dbReference>
<dbReference type="AlphaFoldDB" id="A0A0D2M5A4"/>
<dbReference type="EMBL" id="KN817589">
    <property type="protein sequence ID" value="KJA18388.1"/>
    <property type="molecule type" value="Genomic_DNA"/>
</dbReference>
<keyword evidence="6 10" id="KW-0560">Oxidoreductase</keyword>
<evidence type="ECO:0000256" key="4">
    <source>
        <dbReference type="ARBA" id="ARBA00022617"/>
    </source>
</evidence>
<evidence type="ECO:0000256" key="8">
    <source>
        <dbReference type="ARBA" id="ARBA00023033"/>
    </source>
</evidence>
<name>A0A0D2M5A4_HYPSF</name>
<dbReference type="GO" id="GO:0004497">
    <property type="term" value="F:monooxygenase activity"/>
    <property type="evidence" value="ECO:0007669"/>
    <property type="project" value="UniProtKB-KW"/>
</dbReference>
<dbReference type="CDD" id="cd11065">
    <property type="entry name" value="CYP64-like"/>
    <property type="match status" value="1"/>
</dbReference>
<dbReference type="OMA" id="CERTAIV"/>
<dbReference type="InterPro" id="IPR036396">
    <property type="entry name" value="Cyt_P450_sf"/>
</dbReference>
<keyword evidence="8 10" id="KW-0503">Monooxygenase</keyword>
<evidence type="ECO:0000256" key="1">
    <source>
        <dbReference type="ARBA" id="ARBA00001971"/>
    </source>
</evidence>
<evidence type="ECO:0000256" key="10">
    <source>
        <dbReference type="RuleBase" id="RU000461"/>
    </source>
</evidence>
<dbReference type="PROSITE" id="PS00086">
    <property type="entry name" value="CYTOCHROME_P450"/>
    <property type="match status" value="1"/>
</dbReference>
<comment type="cofactor">
    <cofactor evidence="1 9">
        <name>heme</name>
        <dbReference type="ChEBI" id="CHEBI:30413"/>
    </cofactor>
</comment>
<comment type="similarity">
    <text evidence="3 10">Belongs to the cytochrome P450 family.</text>
</comment>
<dbReference type="OrthoDB" id="2789670at2759"/>
<dbReference type="PANTHER" id="PTHR46300">
    <property type="entry name" value="P450, PUTATIVE (EUROFUNG)-RELATED-RELATED"/>
    <property type="match status" value="1"/>
</dbReference>
<dbReference type="PRINTS" id="PR00463">
    <property type="entry name" value="EP450I"/>
</dbReference>
<dbReference type="Gene3D" id="1.10.630.10">
    <property type="entry name" value="Cytochrome P450"/>
    <property type="match status" value="1"/>
</dbReference>
<sequence length="512" mass="57553">MFSLAALLILCFFTFLYVRNRKRSSLPLPPGPNKLPILGNVLELPTSFEWETYAIWGKKYKSDILHLNAAGIDLIVLNSVKVTTDLLEKRATIYSGRPHSVMALELVGWNWLFLTMGYGDAWKERRKLFTRHFHSSGPTLHRPREIMFVRRMLAHLIDAPSLGLELTRDMVGGITLSLAYGITIQPKNDPFIELAEHAITGLAESATPGLFLVDALSPLKYIPESVPGAGFQTKARKWRELQERFRVEPFEKTVQELAEGTAQPSFVSEALDLLEDGPDAKRQKDVIRDTAGMFFAGGSDTAVSSIHTFILAMLNYPEIQERAQKELDAVVGTKRLPEHSDEADLPYISAIVKEVLRWKPVTPFPFPHQLTRDDVYDGYFIPKGSIILANAYAMLRNEEDYGPNPDVFNPERFLKDGKLNLDIREPSTMAFGFGRRECPGKALALSALWLTTASLLSAFNITKAMDEKGNPIEAEIKYTSSLVCHPLPFKCTIQPRSQEAERLVRTIAEHSH</sequence>
<organism evidence="11 12">
    <name type="scientific">Hypholoma sublateritium (strain FD-334 SS-4)</name>
    <dbReference type="NCBI Taxonomy" id="945553"/>
    <lineage>
        <taxon>Eukaryota</taxon>
        <taxon>Fungi</taxon>
        <taxon>Dikarya</taxon>
        <taxon>Basidiomycota</taxon>
        <taxon>Agaricomycotina</taxon>
        <taxon>Agaricomycetes</taxon>
        <taxon>Agaricomycetidae</taxon>
        <taxon>Agaricales</taxon>
        <taxon>Agaricineae</taxon>
        <taxon>Strophariaceae</taxon>
        <taxon>Hypholoma</taxon>
    </lineage>
</organism>
<dbReference type="InterPro" id="IPR001128">
    <property type="entry name" value="Cyt_P450"/>
</dbReference>
<dbReference type="InterPro" id="IPR002401">
    <property type="entry name" value="Cyt_P450_E_grp-I"/>
</dbReference>
<keyword evidence="12" id="KW-1185">Reference proteome</keyword>
<gene>
    <name evidence="11" type="ORF">HYPSUDRAFT_45238</name>
</gene>
<dbReference type="Proteomes" id="UP000054270">
    <property type="component" value="Unassembled WGS sequence"/>
</dbReference>
<evidence type="ECO:0000256" key="6">
    <source>
        <dbReference type="ARBA" id="ARBA00023002"/>
    </source>
</evidence>
<dbReference type="PANTHER" id="PTHR46300:SF7">
    <property type="entry name" value="P450, PUTATIVE (EUROFUNG)-RELATED"/>
    <property type="match status" value="1"/>
</dbReference>
<protein>
    <recommendedName>
        <fullName evidence="13">Cytochrome P450</fullName>
    </recommendedName>
</protein>
<evidence type="ECO:0000313" key="12">
    <source>
        <dbReference type="Proteomes" id="UP000054270"/>
    </source>
</evidence>
<dbReference type="STRING" id="945553.A0A0D2M5A4"/>
<keyword evidence="4 9" id="KW-0349">Heme</keyword>
<evidence type="ECO:0000256" key="5">
    <source>
        <dbReference type="ARBA" id="ARBA00022723"/>
    </source>
</evidence>
<dbReference type="Pfam" id="PF00067">
    <property type="entry name" value="p450"/>
    <property type="match status" value="1"/>
</dbReference>
<accession>A0A0D2M5A4</accession>
<dbReference type="PRINTS" id="PR00385">
    <property type="entry name" value="P450"/>
</dbReference>